<evidence type="ECO:0000259" key="7">
    <source>
        <dbReference type="Pfam" id="PF08281"/>
    </source>
</evidence>
<name>A0A4Q7NWK0_9ACTN</name>
<dbReference type="GO" id="GO:0003677">
    <property type="term" value="F:DNA binding"/>
    <property type="evidence" value="ECO:0007669"/>
    <property type="project" value="UniProtKB-KW"/>
</dbReference>
<proteinExistence type="inferred from homology"/>
<dbReference type="OrthoDB" id="3777963at2"/>
<dbReference type="InterPro" id="IPR013249">
    <property type="entry name" value="RNA_pol_sigma70_r4_t2"/>
</dbReference>
<evidence type="ECO:0000313" key="9">
    <source>
        <dbReference type="Proteomes" id="UP000293638"/>
    </source>
</evidence>
<keyword evidence="4" id="KW-0238">DNA-binding</keyword>
<dbReference type="Proteomes" id="UP000293638">
    <property type="component" value="Unassembled WGS sequence"/>
</dbReference>
<evidence type="ECO:0000256" key="1">
    <source>
        <dbReference type="ARBA" id="ARBA00010641"/>
    </source>
</evidence>
<dbReference type="InterPro" id="IPR013324">
    <property type="entry name" value="RNA_pol_sigma_r3/r4-like"/>
</dbReference>
<evidence type="ECO:0000259" key="6">
    <source>
        <dbReference type="Pfam" id="PF04542"/>
    </source>
</evidence>
<feature type="domain" description="RNA polymerase sigma factor 70 region 4 type 2" evidence="7">
    <location>
        <begin position="104"/>
        <end position="156"/>
    </location>
</feature>
<dbReference type="AlphaFoldDB" id="A0A4Q7NWK0"/>
<keyword evidence="9" id="KW-1185">Reference proteome</keyword>
<organism evidence="8 9">
    <name type="scientific">Motilibacter rhizosphaerae</name>
    <dbReference type="NCBI Taxonomy" id="598652"/>
    <lineage>
        <taxon>Bacteria</taxon>
        <taxon>Bacillati</taxon>
        <taxon>Actinomycetota</taxon>
        <taxon>Actinomycetes</taxon>
        <taxon>Motilibacterales</taxon>
        <taxon>Motilibacteraceae</taxon>
        <taxon>Motilibacter</taxon>
    </lineage>
</organism>
<dbReference type="InterPro" id="IPR007627">
    <property type="entry name" value="RNA_pol_sigma70_r2"/>
</dbReference>
<dbReference type="GO" id="GO:0006352">
    <property type="term" value="P:DNA-templated transcription initiation"/>
    <property type="evidence" value="ECO:0007669"/>
    <property type="project" value="InterPro"/>
</dbReference>
<dbReference type="InterPro" id="IPR039425">
    <property type="entry name" value="RNA_pol_sigma-70-like"/>
</dbReference>
<dbReference type="Gene3D" id="1.10.1740.10">
    <property type="match status" value="1"/>
</dbReference>
<evidence type="ECO:0000313" key="8">
    <source>
        <dbReference type="EMBL" id="RZS91564.1"/>
    </source>
</evidence>
<evidence type="ECO:0000256" key="4">
    <source>
        <dbReference type="ARBA" id="ARBA00023125"/>
    </source>
</evidence>
<evidence type="ECO:0000256" key="5">
    <source>
        <dbReference type="ARBA" id="ARBA00023163"/>
    </source>
</evidence>
<dbReference type="RefSeq" id="WP_130491618.1">
    <property type="nucleotide sequence ID" value="NZ_SGXD01000001.1"/>
</dbReference>
<dbReference type="EMBL" id="SGXD01000001">
    <property type="protein sequence ID" value="RZS91564.1"/>
    <property type="molecule type" value="Genomic_DNA"/>
</dbReference>
<dbReference type="Pfam" id="PF08281">
    <property type="entry name" value="Sigma70_r4_2"/>
    <property type="match status" value="1"/>
</dbReference>
<protein>
    <submittedName>
        <fullName evidence="8">RNA polymerase sigma-70 factor (ECF subfamily)</fullName>
    </submittedName>
</protein>
<comment type="similarity">
    <text evidence="1">Belongs to the sigma-70 factor family. ECF subfamily.</text>
</comment>
<keyword evidence="5" id="KW-0804">Transcription</keyword>
<evidence type="ECO:0000256" key="2">
    <source>
        <dbReference type="ARBA" id="ARBA00023015"/>
    </source>
</evidence>
<dbReference type="CDD" id="cd06171">
    <property type="entry name" value="Sigma70_r4"/>
    <property type="match status" value="1"/>
</dbReference>
<keyword evidence="2" id="KW-0805">Transcription regulation</keyword>
<dbReference type="InterPro" id="IPR036388">
    <property type="entry name" value="WH-like_DNA-bd_sf"/>
</dbReference>
<comment type="caution">
    <text evidence="8">The sequence shown here is derived from an EMBL/GenBank/DDBJ whole genome shotgun (WGS) entry which is preliminary data.</text>
</comment>
<dbReference type="NCBIfam" id="TIGR02937">
    <property type="entry name" value="sigma70-ECF"/>
    <property type="match status" value="1"/>
</dbReference>
<dbReference type="SUPFAM" id="SSF88946">
    <property type="entry name" value="Sigma2 domain of RNA polymerase sigma factors"/>
    <property type="match status" value="1"/>
</dbReference>
<dbReference type="InterPro" id="IPR014284">
    <property type="entry name" value="RNA_pol_sigma-70_dom"/>
</dbReference>
<gene>
    <name evidence="8" type="ORF">EV189_0809</name>
</gene>
<dbReference type="PANTHER" id="PTHR43133:SF50">
    <property type="entry name" value="ECF RNA POLYMERASE SIGMA FACTOR SIGM"/>
    <property type="match status" value="1"/>
</dbReference>
<evidence type="ECO:0000256" key="3">
    <source>
        <dbReference type="ARBA" id="ARBA00023082"/>
    </source>
</evidence>
<dbReference type="SUPFAM" id="SSF88659">
    <property type="entry name" value="Sigma3 and sigma4 domains of RNA polymerase sigma factors"/>
    <property type="match status" value="1"/>
</dbReference>
<feature type="domain" description="RNA polymerase sigma-70 region 2" evidence="6">
    <location>
        <begin position="17"/>
        <end position="78"/>
    </location>
</feature>
<dbReference type="GO" id="GO:0016987">
    <property type="term" value="F:sigma factor activity"/>
    <property type="evidence" value="ECO:0007669"/>
    <property type="project" value="UniProtKB-KW"/>
</dbReference>
<dbReference type="PANTHER" id="PTHR43133">
    <property type="entry name" value="RNA POLYMERASE ECF-TYPE SIGMA FACTO"/>
    <property type="match status" value="1"/>
</dbReference>
<accession>A0A4Q7NWK0</accession>
<keyword evidence="3" id="KW-0731">Sigma factor</keyword>
<dbReference type="Pfam" id="PF04542">
    <property type="entry name" value="Sigma70_r2"/>
    <property type="match status" value="1"/>
</dbReference>
<dbReference type="InterPro" id="IPR013325">
    <property type="entry name" value="RNA_pol_sigma_r2"/>
</dbReference>
<reference evidence="8 9" key="1">
    <citation type="submission" date="2019-02" db="EMBL/GenBank/DDBJ databases">
        <title>Genomic Encyclopedia of Type Strains, Phase IV (KMG-IV): sequencing the most valuable type-strain genomes for metagenomic binning, comparative biology and taxonomic classification.</title>
        <authorList>
            <person name="Goeker M."/>
        </authorList>
    </citation>
    <scope>NUCLEOTIDE SEQUENCE [LARGE SCALE GENOMIC DNA]</scope>
    <source>
        <strain evidence="8 9">DSM 45622</strain>
    </source>
</reference>
<sequence>MSRRADRDALVEEVYAGCYRRLVGQLLAVTGDLTAAQDAVQEAFVKALSANGFAAADNPEAWVRTVAVNAARRRWRRQLHLDRLLGVGSRGAEAAVPELSADRVALVAALRQLSREQREAIALHYVADLPLAEVARIVGAPVGTVKARLSRGRARLAQLLDPADLLEVPHE</sequence>
<dbReference type="Gene3D" id="1.10.10.10">
    <property type="entry name" value="Winged helix-like DNA-binding domain superfamily/Winged helix DNA-binding domain"/>
    <property type="match status" value="1"/>
</dbReference>